<gene>
    <name evidence="2" type="ORF">FEF09_29720</name>
</gene>
<protein>
    <recommendedName>
        <fullName evidence="4">Type VI secretion system transmembrane protein TssO</fullName>
    </recommendedName>
</protein>
<dbReference type="OrthoDB" id="664017at2"/>
<organism evidence="2 3">
    <name type="scientific">Chitinophaga pinensis</name>
    <dbReference type="NCBI Taxonomy" id="79329"/>
    <lineage>
        <taxon>Bacteria</taxon>
        <taxon>Pseudomonadati</taxon>
        <taxon>Bacteroidota</taxon>
        <taxon>Chitinophagia</taxon>
        <taxon>Chitinophagales</taxon>
        <taxon>Chitinophagaceae</taxon>
        <taxon>Chitinophaga</taxon>
    </lineage>
</organism>
<sequence>MIKLSVKERREQFLFLGGIFLFTVSLLGFGLFHDFGDSKTISKEDLTDKISRDAEFEELVKVQRATIDTAYKQIVNFDPSVKAVFLENDIRYSLGSIRSNYDRQAFDPRYKTFLQVSLLYNTFFFNRRELKGNSNDIDNLRKTLEDCKLSTRQLKESIGTQGNH</sequence>
<evidence type="ECO:0000256" key="1">
    <source>
        <dbReference type="SAM" id="Phobius"/>
    </source>
</evidence>
<keyword evidence="1" id="KW-0812">Transmembrane</keyword>
<reference evidence="2 3" key="1">
    <citation type="submission" date="2019-08" db="EMBL/GenBank/DDBJ databases">
        <title>Whole genome sequencing of chitin degrading bacteria Chitinophaga pinensis YS16.</title>
        <authorList>
            <person name="Singh R.P."/>
            <person name="Manchanda G."/>
            <person name="Maurya I.K."/>
            <person name="Joshi N.K."/>
            <person name="Srivastava A.K."/>
        </authorList>
    </citation>
    <scope>NUCLEOTIDE SEQUENCE [LARGE SCALE GENOMIC DNA]</scope>
    <source>
        <strain evidence="2 3">YS-16</strain>
    </source>
</reference>
<dbReference type="EMBL" id="VOHS01000085">
    <property type="protein sequence ID" value="TWV89889.1"/>
    <property type="molecule type" value="Genomic_DNA"/>
</dbReference>
<dbReference type="Pfam" id="PF17561">
    <property type="entry name" value="TssO"/>
    <property type="match status" value="1"/>
</dbReference>
<dbReference type="Proteomes" id="UP000318815">
    <property type="component" value="Unassembled WGS sequence"/>
</dbReference>
<evidence type="ECO:0000313" key="3">
    <source>
        <dbReference type="Proteomes" id="UP000318815"/>
    </source>
</evidence>
<dbReference type="RefSeq" id="WP_146308472.1">
    <property type="nucleotide sequence ID" value="NZ_VOHS01000085.1"/>
</dbReference>
<dbReference type="InterPro" id="IPR039449">
    <property type="entry name" value="TssO"/>
</dbReference>
<accession>A0A5C6LNE4</accession>
<feature type="transmembrane region" description="Helical" evidence="1">
    <location>
        <begin position="12"/>
        <end position="32"/>
    </location>
</feature>
<evidence type="ECO:0008006" key="4">
    <source>
        <dbReference type="Google" id="ProtNLM"/>
    </source>
</evidence>
<evidence type="ECO:0000313" key="2">
    <source>
        <dbReference type="EMBL" id="TWV89889.1"/>
    </source>
</evidence>
<name>A0A5C6LNE4_9BACT</name>
<proteinExistence type="predicted"/>
<keyword evidence="1" id="KW-1133">Transmembrane helix</keyword>
<dbReference type="AlphaFoldDB" id="A0A5C6LNE4"/>
<comment type="caution">
    <text evidence="2">The sequence shown here is derived from an EMBL/GenBank/DDBJ whole genome shotgun (WGS) entry which is preliminary data.</text>
</comment>
<keyword evidence="1" id="KW-0472">Membrane</keyword>
<keyword evidence="3" id="KW-1185">Reference proteome</keyword>